<dbReference type="InterPro" id="IPR018062">
    <property type="entry name" value="HTH_AraC-typ_CS"/>
</dbReference>
<dbReference type="EMBL" id="CP021780">
    <property type="protein sequence ID" value="ASA19840.1"/>
    <property type="molecule type" value="Genomic_DNA"/>
</dbReference>
<evidence type="ECO:0000313" key="5">
    <source>
        <dbReference type="EMBL" id="ASA19840.1"/>
    </source>
</evidence>
<dbReference type="RefSeq" id="WP_087913863.1">
    <property type="nucleotide sequence ID" value="NZ_CP021780.1"/>
</dbReference>
<dbReference type="Gene3D" id="1.10.10.60">
    <property type="entry name" value="Homeodomain-like"/>
    <property type="match status" value="1"/>
</dbReference>
<dbReference type="Proteomes" id="UP000249890">
    <property type="component" value="Chromosome"/>
</dbReference>
<organism evidence="5 6">
    <name type="scientific">Paenibacillus donghaensis</name>
    <dbReference type="NCBI Taxonomy" id="414771"/>
    <lineage>
        <taxon>Bacteria</taxon>
        <taxon>Bacillati</taxon>
        <taxon>Bacillota</taxon>
        <taxon>Bacilli</taxon>
        <taxon>Bacillales</taxon>
        <taxon>Paenibacillaceae</taxon>
        <taxon>Paenibacillus</taxon>
    </lineage>
</organism>
<keyword evidence="2" id="KW-0238">DNA-binding</keyword>
<dbReference type="GO" id="GO:0003700">
    <property type="term" value="F:DNA-binding transcription factor activity"/>
    <property type="evidence" value="ECO:0007669"/>
    <property type="project" value="InterPro"/>
</dbReference>
<evidence type="ECO:0000256" key="1">
    <source>
        <dbReference type="ARBA" id="ARBA00023015"/>
    </source>
</evidence>
<dbReference type="Pfam" id="PF12833">
    <property type="entry name" value="HTH_18"/>
    <property type="match status" value="1"/>
</dbReference>
<dbReference type="InterPro" id="IPR020449">
    <property type="entry name" value="Tscrpt_reg_AraC-type_HTH"/>
</dbReference>
<evidence type="ECO:0000256" key="3">
    <source>
        <dbReference type="ARBA" id="ARBA00023163"/>
    </source>
</evidence>
<evidence type="ECO:0000259" key="4">
    <source>
        <dbReference type="PROSITE" id="PS01124"/>
    </source>
</evidence>
<dbReference type="InterPro" id="IPR009057">
    <property type="entry name" value="Homeodomain-like_sf"/>
</dbReference>
<keyword evidence="3" id="KW-0804">Transcription</keyword>
<proteinExistence type="predicted"/>
<dbReference type="KEGG" id="pdh:B9T62_02890"/>
<dbReference type="InterPro" id="IPR018060">
    <property type="entry name" value="HTH_AraC"/>
</dbReference>
<evidence type="ECO:0000256" key="2">
    <source>
        <dbReference type="ARBA" id="ARBA00023125"/>
    </source>
</evidence>
<dbReference type="AlphaFoldDB" id="A0A2Z2KAB9"/>
<reference evidence="5 6" key="1">
    <citation type="submission" date="2017-06" db="EMBL/GenBank/DDBJ databases">
        <title>Complete genome sequence of Paenibacillus donghaensis KCTC 13049T isolated from East Sea sediment, South Korea.</title>
        <authorList>
            <person name="Jung B.K."/>
            <person name="Hong S.-J."/>
            <person name="Shin J.-H."/>
        </authorList>
    </citation>
    <scope>NUCLEOTIDE SEQUENCE [LARGE SCALE GENOMIC DNA]</scope>
    <source>
        <strain evidence="5 6">KCTC 13049</strain>
    </source>
</reference>
<evidence type="ECO:0000313" key="6">
    <source>
        <dbReference type="Proteomes" id="UP000249890"/>
    </source>
</evidence>
<dbReference type="SMART" id="SM00342">
    <property type="entry name" value="HTH_ARAC"/>
    <property type="match status" value="1"/>
</dbReference>
<feature type="domain" description="HTH araC/xylS-type" evidence="4">
    <location>
        <begin position="1"/>
        <end position="61"/>
    </location>
</feature>
<name>A0A2Z2KAB9_9BACL</name>
<accession>A0A2Z2KAB9</accession>
<gene>
    <name evidence="5" type="ORF">B9T62_02890</name>
</gene>
<keyword evidence="6" id="KW-1185">Reference proteome</keyword>
<protein>
    <recommendedName>
        <fullName evidence="4">HTH araC/xylS-type domain-containing protein</fullName>
    </recommendedName>
</protein>
<dbReference type="GO" id="GO:0043565">
    <property type="term" value="F:sequence-specific DNA binding"/>
    <property type="evidence" value="ECO:0007669"/>
    <property type="project" value="InterPro"/>
</dbReference>
<dbReference type="SUPFAM" id="SSF46689">
    <property type="entry name" value="Homeodomain-like"/>
    <property type="match status" value="1"/>
</dbReference>
<dbReference type="PANTHER" id="PTHR43280:SF10">
    <property type="entry name" value="REGULATORY PROTEIN POCR"/>
    <property type="match status" value="1"/>
</dbReference>
<dbReference type="PANTHER" id="PTHR43280">
    <property type="entry name" value="ARAC-FAMILY TRANSCRIPTIONAL REGULATOR"/>
    <property type="match status" value="1"/>
</dbReference>
<dbReference type="PROSITE" id="PS01124">
    <property type="entry name" value="HTH_ARAC_FAMILY_2"/>
    <property type="match status" value="1"/>
</dbReference>
<sequence>MGEGLLDTINKKRIDGSKQLMTEKRLAVNEAAEKSGFNDVGTFIRTFKKIEGITPGKYKEIIDD</sequence>
<dbReference type="PROSITE" id="PS00041">
    <property type="entry name" value="HTH_ARAC_FAMILY_1"/>
    <property type="match status" value="1"/>
</dbReference>
<keyword evidence="1" id="KW-0805">Transcription regulation</keyword>
<dbReference type="PRINTS" id="PR00032">
    <property type="entry name" value="HTHARAC"/>
</dbReference>
<dbReference type="OrthoDB" id="2666950at2"/>